<reference evidence="3" key="2">
    <citation type="submission" date="2021-03" db="UniProtKB">
        <authorList>
            <consortium name="EnsemblPlants"/>
        </authorList>
    </citation>
    <scope>IDENTIFICATION</scope>
</reference>
<dbReference type="EnsemblPlants" id="AUR62026093-RA">
    <property type="protein sequence ID" value="AUR62026093-RA:cds"/>
    <property type="gene ID" value="AUR62026093"/>
</dbReference>
<sequence length="571" mass="63612">MLLDFMDFDPRITSGGHGWHCNFHFGNGYDIIEEDVANEKCCIQALQYLIAKADAEIDDLEDELAILQCQLKWAKSDGQRDPYEVCCATFKRKIDMLSKSIKNARDKEILNEHDKGTTKIQAPTERIYDIISALIEQNFSSPDEQVEDRSNELNLLIDSGSIDNEMEKETTFESCAESEELSIEFERLCKPAATVSEESCSDAARYATRDSIEARDINKTNVEVTGQKKDDVYECTPAGKNGFIACVQAYNDIVNSKSRALHHGEIEECVTGSKNSGSSSSPVSSKTEVIVKVEKDDDIDMSIQLVAADFLCNTQDLKIEDPVEGHHHQLVKKNQSQRNKSSLSSILKPSGQKIQKKYVKAVRQSNLSLMLMPQRRSGKRENPSKAANFGQSNSSALLVNEGSSSLPEAIQQRKPGDIANTNLPRLLGPMMLEPQEVSSEDASIQSHEVTVSKGDDLCARSNVSAKLQKQLVFGLESPLAAEGIPLLLDSSPENVHTVERKSAIAEDVETKELPSYDKESLALKLSQDSDFLNKMRVPELKRILKFHKVRGFSKFKKENMIEELIKLLSNS</sequence>
<evidence type="ECO:0000313" key="4">
    <source>
        <dbReference type="Proteomes" id="UP000596660"/>
    </source>
</evidence>
<feature type="compositionally biased region" description="Polar residues" evidence="2">
    <location>
        <begin position="332"/>
        <end position="347"/>
    </location>
</feature>
<accession>A0A803MAH6</accession>
<dbReference type="AlphaFoldDB" id="A0A803MAH6"/>
<dbReference type="RefSeq" id="XP_021741049.1">
    <property type="nucleotide sequence ID" value="XM_021885357.1"/>
</dbReference>
<evidence type="ECO:0000256" key="2">
    <source>
        <dbReference type="SAM" id="MobiDB-lite"/>
    </source>
</evidence>
<dbReference type="OMA" id="GWHCNFH"/>
<proteinExistence type="predicted"/>
<dbReference type="GeneID" id="110707336"/>
<keyword evidence="4" id="KW-1185">Reference proteome</keyword>
<evidence type="ECO:0000313" key="3">
    <source>
        <dbReference type="EnsemblPlants" id="AUR62026093-RA:cds"/>
    </source>
</evidence>
<feature type="coiled-coil region" evidence="1">
    <location>
        <begin position="43"/>
        <end position="107"/>
    </location>
</feature>
<reference evidence="3" key="1">
    <citation type="journal article" date="2017" name="Nature">
        <title>The genome of Chenopodium quinoa.</title>
        <authorList>
            <person name="Jarvis D.E."/>
            <person name="Ho Y.S."/>
            <person name="Lightfoot D.J."/>
            <person name="Schmoeckel S.M."/>
            <person name="Li B."/>
            <person name="Borm T.J.A."/>
            <person name="Ohyanagi H."/>
            <person name="Mineta K."/>
            <person name="Michell C.T."/>
            <person name="Saber N."/>
            <person name="Kharbatia N.M."/>
            <person name="Rupper R.R."/>
            <person name="Sharp A.R."/>
            <person name="Dally N."/>
            <person name="Boughton B.A."/>
            <person name="Woo Y.H."/>
            <person name="Gao G."/>
            <person name="Schijlen E.G.W.M."/>
            <person name="Guo X."/>
            <person name="Momin A.A."/>
            <person name="Negrao S."/>
            <person name="Al-Babili S."/>
            <person name="Gehring C."/>
            <person name="Roessner U."/>
            <person name="Jung C."/>
            <person name="Murphy K."/>
            <person name="Arold S.T."/>
            <person name="Gojobori T."/>
            <person name="van der Linden C.G."/>
            <person name="van Loo E.N."/>
            <person name="Jellen E.N."/>
            <person name="Maughan P.J."/>
            <person name="Tester M."/>
        </authorList>
    </citation>
    <scope>NUCLEOTIDE SEQUENCE [LARGE SCALE GENOMIC DNA]</scope>
    <source>
        <strain evidence="3">cv. PI 614886</strain>
    </source>
</reference>
<gene>
    <name evidence="3" type="primary">LOC110707336</name>
</gene>
<protein>
    <recommendedName>
        <fullName evidence="5">Rho termination factor N-terminal domain-containing protein</fullName>
    </recommendedName>
</protein>
<evidence type="ECO:0008006" key="5">
    <source>
        <dbReference type="Google" id="ProtNLM"/>
    </source>
</evidence>
<keyword evidence="1" id="KW-0175">Coiled coil</keyword>
<dbReference type="KEGG" id="cqi:110707336"/>
<dbReference type="Gramene" id="AUR62026093-RA">
    <property type="protein sequence ID" value="AUR62026093-RA:cds"/>
    <property type="gene ID" value="AUR62026093"/>
</dbReference>
<dbReference type="OrthoDB" id="1065581at2759"/>
<name>A0A803MAH6_CHEQI</name>
<dbReference type="Proteomes" id="UP000596660">
    <property type="component" value="Unplaced"/>
</dbReference>
<evidence type="ECO:0000256" key="1">
    <source>
        <dbReference type="SAM" id="Coils"/>
    </source>
</evidence>
<organism evidence="3 4">
    <name type="scientific">Chenopodium quinoa</name>
    <name type="common">Quinoa</name>
    <dbReference type="NCBI Taxonomy" id="63459"/>
    <lineage>
        <taxon>Eukaryota</taxon>
        <taxon>Viridiplantae</taxon>
        <taxon>Streptophyta</taxon>
        <taxon>Embryophyta</taxon>
        <taxon>Tracheophyta</taxon>
        <taxon>Spermatophyta</taxon>
        <taxon>Magnoliopsida</taxon>
        <taxon>eudicotyledons</taxon>
        <taxon>Gunneridae</taxon>
        <taxon>Pentapetalae</taxon>
        <taxon>Caryophyllales</taxon>
        <taxon>Chenopodiaceae</taxon>
        <taxon>Chenopodioideae</taxon>
        <taxon>Atripliceae</taxon>
        <taxon>Chenopodium</taxon>
    </lineage>
</organism>
<feature type="region of interest" description="Disordered" evidence="2">
    <location>
        <begin position="325"/>
        <end position="347"/>
    </location>
</feature>
<feature type="region of interest" description="Disordered" evidence="2">
    <location>
        <begin position="373"/>
        <end position="392"/>
    </location>
</feature>